<dbReference type="InterPro" id="IPR043128">
    <property type="entry name" value="Rev_trsase/Diguanyl_cyclase"/>
</dbReference>
<reference evidence="5 6" key="1">
    <citation type="submission" date="2016-11" db="EMBL/GenBank/DDBJ databases">
        <title>Mixed transmission modes and dynamic genome evolution in an obligate animal-bacterial symbiosis.</title>
        <authorList>
            <person name="Russell S.L."/>
            <person name="Corbett-Detig R.B."/>
            <person name="Cavanaugh C.M."/>
        </authorList>
    </citation>
    <scope>NUCLEOTIDE SEQUENCE [LARGE SCALE GENOMIC DNA]</scope>
    <source>
        <strain evidence="5">Se-Cadez</strain>
    </source>
</reference>
<dbReference type="SMART" id="SM00849">
    <property type="entry name" value="Lactamase_B"/>
    <property type="match status" value="1"/>
</dbReference>
<dbReference type="Proteomes" id="UP000190896">
    <property type="component" value="Unassembled WGS sequence"/>
</dbReference>
<comment type="cofactor">
    <cofactor evidence="1">
        <name>Mg(2+)</name>
        <dbReference type="ChEBI" id="CHEBI:18420"/>
    </cofactor>
</comment>
<dbReference type="PANTHER" id="PTHR45138">
    <property type="entry name" value="REGULATORY COMPONENTS OF SENSORY TRANSDUCTION SYSTEM"/>
    <property type="match status" value="1"/>
</dbReference>
<dbReference type="CDD" id="cd01949">
    <property type="entry name" value="GGDEF"/>
    <property type="match status" value="1"/>
</dbReference>
<dbReference type="Gene3D" id="3.60.15.10">
    <property type="entry name" value="Ribonuclease Z/Hydroxyacylglutathione hydrolase-like"/>
    <property type="match status" value="1"/>
</dbReference>
<dbReference type="GO" id="GO:0043709">
    <property type="term" value="P:cell adhesion involved in single-species biofilm formation"/>
    <property type="evidence" value="ECO:0007669"/>
    <property type="project" value="TreeGrafter"/>
</dbReference>
<dbReference type="SMART" id="SM00267">
    <property type="entry name" value="GGDEF"/>
    <property type="match status" value="1"/>
</dbReference>
<accession>A0A1T2KUJ9</accession>
<evidence type="ECO:0000259" key="4">
    <source>
        <dbReference type="PROSITE" id="PS50887"/>
    </source>
</evidence>
<evidence type="ECO:0000313" key="6">
    <source>
        <dbReference type="Proteomes" id="UP000190896"/>
    </source>
</evidence>
<dbReference type="InterPro" id="IPR001279">
    <property type="entry name" value="Metallo-B-lactamas"/>
</dbReference>
<dbReference type="FunFam" id="3.30.70.270:FF:000001">
    <property type="entry name" value="Diguanylate cyclase domain protein"/>
    <property type="match status" value="1"/>
</dbReference>
<dbReference type="Pfam" id="PF00990">
    <property type="entry name" value="GGDEF"/>
    <property type="match status" value="1"/>
</dbReference>
<gene>
    <name evidence="5" type="ORF">BOW51_07315</name>
</gene>
<name>A0A1T2KUJ9_9GAMM</name>
<dbReference type="GO" id="GO:0005886">
    <property type="term" value="C:plasma membrane"/>
    <property type="evidence" value="ECO:0007669"/>
    <property type="project" value="TreeGrafter"/>
</dbReference>
<dbReference type="CDD" id="cd07709">
    <property type="entry name" value="flavodiiron_proteins_MBL-fold"/>
    <property type="match status" value="1"/>
</dbReference>
<dbReference type="InterPro" id="IPR045761">
    <property type="entry name" value="ODP_dom"/>
</dbReference>
<dbReference type="PROSITE" id="PS50887">
    <property type="entry name" value="GGDEF"/>
    <property type="match status" value="1"/>
</dbReference>
<evidence type="ECO:0000256" key="2">
    <source>
        <dbReference type="ARBA" id="ARBA00012528"/>
    </source>
</evidence>
<dbReference type="SUPFAM" id="SSF56281">
    <property type="entry name" value="Metallo-hydrolase/oxidoreductase"/>
    <property type="match status" value="1"/>
</dbReference>
<comment type="caution">
    <text evidence="5">The sequence shown here is derived from an EMBL/GenBank/DDBJ whole genome shotgun (WGS) entry which is preliminary data.</text>
</comment>
<dbReference type="InterPro" id="IPR050469">
    <property type="entry name" value="Diguanylate_Cyclase"/>
</dbReference>
<dbReference type="RefSeq" id="WP_078487202.1">
    <property type="nucleotide sequence ID" value="NZ_MPRJ01000041.1"/>
</dbReference>
<organism evidence="5 6">
    <name type="scientific">Solemya velesiana gill symbiont</name>
    <dbReference type="NCBI Taxonomy" id="1918948"/>
    <lineage>
        <taxon>Bacteria</taxon>
        <taxon>Pseudomonadati</taxon>
        <taxon>Pseudomonadota</taxon>
        <taxon>Gammaproteobacteria</taxon>
        <taxon>sulfur-oxidizing symbionts</taxon>
    </lineage>
</organism>
<dbReference type="AlphaFoldDB" id="A0A1T2KUJ9"/>
<feature type="domain" description="GGDEF" evidence="4">
    <location>
        <begin position="471"/>
        <end position="603"/>
    </location>
</feature>
<dbReference type="InterPro" id="IPR036866">
    <property type="entry name" value="RibonucZ/Hydroxyglut_hydro"/>
</dbReference>
<dbReference type="Gene3D" id="3.30.70.270">
    <property type="match status" value="1"/>
</dbReference>
<dbReference type="SUPFAM" id="SSF55073">
    <property type="entry name" value="Nucleotide cyclase"/>
    <property type="match status" value="1"/>
</dbReference>
<dbReference type="EC" id="2.7.7.65" evidence="2"/>
<dbReference type="GO" id="GO:1902201">
    <property type="term" value="P:negative regulation of bacterial-type flagellum-dependent cell motility"/>
    <property type="evidence" value="ECO:0007669"/>
    <property type="project" value="TreeGrafter"/>
</dbReference>
<dbReference type="OrthoDB" id="9812260at2"/>
<evidence type="ECO:0000256" key="1">
    <source>
        <dbReference type="ARBA" id="ARBA00001946"/>
    </source>
</evidence>
<evidence type="ECO:0000256" key="3">
    <source>
        <dbReference type="ARBA" id="ARBA00034247"/>
    </source>
</evidence>
<sequence>MRSRIPQAQVDSSHAVEITERVWWVGYTIPDDHFQSHAYLIEQGDQSVLIDPGSPITFDQTLRKIEEIIPFSHIRYFVCHHQDPDITAALPEIDARLEREYAVVVTHGRAAVLIKHYGLDIPFWHIEELDIPFWHIEENEWSLQLEDRELRFVFTPYAHFAGAFCIFDNISKVLFSSDLFGGINEEFELFAESESYAESMRLFHEHYIPSREVMGFALTRIQEYPIETIAPQHGSIIRGGLVEYCINTLRKMDCGLYLLARGSTDIERLSMFNATLRDISSTMIVSRDFKEIAENMLEIAKRILPATRLEFHAQLDGDQVWHLAPDSHYRGSLKEPPWFVSRMFGINRDEWLNLYSGSFDLLDINEREHADRHGMLLPLFKPEDDWVFGVAVIYLGRPVMPNKEIERIIEQMVSALQVAVERETVYRSVDLERQVLYERSIRDPLTGLFNRLYMEDTLHRLLEIHDRSDSTPIALALIDLDHFKQVNDSYGHVQGDHVLVRVAETIRSPARAGDLPVRLGGEEFGLFVVGEPALDIIGIAERMRQQIGDMSYAEPLHELQVTVSVGTAIRQQGEGLNKFIDCTDRALYSAKNEGRNQEWIADGTRTDPQGKFGFE</sequence>
<dbReference type="NCBIfam" id="TIGR00254">
    <property type="entry name" value="GGDEF"/>
    <property type="match status" value="1"/>
</dbReference>
<proteinExistence type="predicted"/>
<protein>
    <recommendedName>
        <fullName evidence="2">diguanylate cyclase</fullName>
        <ecNumber evidence="2">2.7.7.65</ecNumber>
    </recommendedName>
</protein>
<evidence type="ECO:0000313" key="5">
    <source>
        <dbReference type="EMBL" id="OOZ36386.1"/>
    </source>
</evidence>
<dbReference type="InterPro" id="IPR029787">
    <property type="entry name" value="Nucleotide_cyclase"/>
</dbReference>
<dbReference type="PANTHER" id="PTHR45138:SF9">
    <property type="entry name" value="DIGUANYLATE CYCLASE DGCM-RELATED"/>
    <property type="match status" value="1"/>
</dbReference>
<comment type="catalytic activity">
    <reaction evidence="3">
        <text>2 GTP = 3',3'-c-di-GMP + 2 diphosphate</text>
        <dbReference type="Rhea" id="RHEA:24898"/>
        <dbReference type="ChEBI" id="CHEBI:33019"/>
        <dbReference type="ChEBI" id="CHEBI:37565"/>
        <dbReference type="ChEBI" id="CHEBI:58805"/>
        <dbReference type="EC" id="2.7.7.65"/>
    </reaction>
</comment>
<dbReference type="Pfam" id="PF19583">
    <property type="entry name" value="ODP"/>
    <property type="match status" value="1"/>
</dbReference>
<dbReference type="EMBL" id="MPRJ01000041">
    <property type="protein sequence ID" value="OOZ36386.1"/>
    <property type="molecule type" value="Genomic_DNA"/>
</dbReference>
<keyword evidence="6" id="KW-1185">Reference proteome</keyword>
<dbReference type="InterPro" id="IPR000160">
    <property type="entry name" value="GGDEF_dom"/>
</dbReference>
<dbReference type="GO" id="GO:0052621">
    <property type="term" value="F:diguanylate cyclase activity"/>
    <property type="evidence" value="ECO:0007669"/>
    <property type="project" value="UniProtKB-EC"/>
</dbReference>